<proteinExistence type="predicted"/>
<evidence type="ECO:0000313" key="2">
    <source>
        <dbReference type="EMBL" id="KAF7844698.1"/>
    </source>
</evidence>
<evidence type="ECO:0000313" key="3">
    <source>
        <dbReference type="Proteomes" id="UP000634136"/>
    </source>
</evidence>
<sequence>MGTYTSIISERERQRCSLYHRQPTPTRTSDVDGGSATTWPLNL</sequence>
<gene>
    <name evidence="2" type="ORF">G2W53_001603</name>
</gene>
<organism evidence="2 3">
    <name type="scientific">Senna tora</name>
    <dbReference type="NCBI Taxonomy" id="362788"/>
    <lineage>
        <taxon>Eukaryota</taxon>
        <taxon>Viridiplantae</taxon>
        <taxon>Streptophyta</taxon>
        <taxon>Embryophyta</taxon>
        <taxon>Tracheophyta</taxon>
        <taxon>Spermatophyta</taxon>
        <taxon>Magnoliopsida</taxon>
        <taxon>eudicotyledons</taxon>
        <taxon>Gunneridae</taxon>
        <taxon>Pentapetalae</taxon>
        <taxon>rosids</taxon>
        <taxon>fabids</taxon>
        <taxon>Fabales</taxon>
        <taxon>Fabaceae</taxon>
        <taxon>Caesalpinioideae</taxon>
        <taxon>Cassia clade</taxon>
        <taxon>Senna</taxon>
    </lineage>
</organism>
<reference evidence="2" key="1">
    <citation type="submission" date="2020-09" db="EMBL/GenBank/DDBJ databases">
        <title>Genome-Enabled Discovery of Anthraquinone Biosynthesis in Senna tora.</title>
        <authorList>
            <person name="Kang S.-H."/>
            <person name="Pandey R.P."/>
            <person name="Lee C.-M."/>
            <person name="Sim J.-S."/>
            <person name="Jeong J.-T."/>
            <person name="Choi B.-S."/>
            <person name="Jung M."/>
            <person name="Ginzburg D."/>
            <person name="Zhao K."/>
            <person name="Won S.Y."/>
            <person name="Oh T.-J."/>
            <person name="Yu Y."/>
            <person name="Kim N.-H."/>
            <person name="Lee O.R."/>
            <person name="Lee T.-H."/>
            <person name="Bashyal P."/>
            <person name="Kim T.-S."/>
            <person name="Lee W.-H."/>
            <person name="Kawkins C."/>
            <person name="Kim C.-K."/>
            <person name="Kim J.S."/>
            <person name="Ahn B.O."/>
            <person name="Rhee S.Y."/>
            <person name="Sohng J.K."/>
        </authorList>
    </citation>
    <scope>NUCLEOTIDE SEQUENCE</scope>
    <source>
        <tissue evidence="2">Leaf</tissue>
    </source>
</reference>
<accession>A0A834XHI1</accession>
<evidence type="ECO:0000256" key="1">
    <source>
        <dbReference type="SAM" id="MobiDB-lite"/>
    </source>
</evidence>
<protein>
    <submittedName>
        <fullName evidence="2">Uncharacterized protein</fullName>
    </submittedName>
</protein>
<dbReference type="EMBL" id="JAAIUW010000001">
    <property type="protein sequence ID" value="KAF7844698.1"/>
    <property type="molecule type" value="Genomic_DNA"/>
</dbReference>
<name>A0A834XHI1_9FABA</name>
<feature type="region of interest" description="Disordered" evidence="1">
    <location>
        <begin position="14"/>
        <end position="43"/>
    </location>
</feature>
<comment type="caution">
    <text evidence="2">The sequence shown here is derived from an EMBL/GenBank/DDBJ whole genome shotgun (WGS) entry which is preliminary data.</text>
</comment>
<keyword evidence="3" id="KW-1185">Reference proteome</keyword>
<dbReference type="AlphaFoldDB" id="A0A834XHI1"/>
<dbReference type="Proteomes" id="UP000634136">
    <property type="component" value="Unassembled WGS sequence"/>
</dbReference>